<keyword evidence="3" id="KW-1185">Reference proteome</keyword>
<sequence>MNDTYSFFRYTLPGVLFLIELSILVIILDWDGVVNFIYSENNKLNGLNLTLVVLFLTSISFGIGAILSLFYRIFSCLKIDYSSFLKKVKENEFIDFDKLTPTIPAYRDIDLKKYGWVIVTSFWFERVGSSELIKGAVDRAQSLSNLLHNSAACLAGSFILPFILIFYIYRKGGLALFSCCGVILSFVVTVAVIYAHHKSYLDAKFTLKAFVEIILWNALKNEKAGKISKRK</sequence>
<dbReference type="AlphaFoldDB" id="A0A4R9H7C1"/>
<dbReference type="OrthoDB" id="9887667at2"/>
<keyword evidence="1" id="KW-0812">Transmembrane</keyword>
<name>A0A4R9H7C1_9LEPT</name>
<dbReference type="RefSeq" id="WP_135773745.1">
    <property type="nucleotide sequence ID" value="NZ_RQEY01000012.1"/>
</dbReference>
<feature type="transmembrane region" description="Helical" evidence="1">
    <location>
        <begin position="175"/>
        <end position="195"/>
    </location>
</feature>
<feature type="transmembrane region" description="Helical" evidence="1">
    <location>
        <begin position="7"/>
        <end position="28"/>
    </location>
</feature>
<protein>
    <submittedName>
        <fullName evidence="2">Uncharacterized protein</fullName>
    </submittedName>
</protein>
<proteinExistence type="predicted"/>
<feature type="transmembrane region" description="Helical" evidence="1">
    <location>
        <begin position="146"/>
        <end position="169"/>
    </location>
</feature>
<comment type="caution">
    <text evidence="2">The sequence shown here is derived from an EMBL/GenBank/DDBJ whole genome shotgun (WGS) entry which is preliminary data.</text>
</comment>
<keyword evidence="1" id="KW-0472">Membrane</keyword>
<dbReference type="Proteomes" id="UP000298097">
    <property type="component" value="Unassembled WGS sequence"/>
</dbReference>
<dbReference type="EMBL" id="RQEY01000012">
    <property type="protein sequence ID" value="TGK41520.1"/>
    <property type="molecule type" value="Genomic_DNA"/>
</dbReference>
<organism evidence="2 3">
    <name type="scientific">Leptospira andrefontaineae</name>
    <dbReference type="NCBI Taxonomy" id="2484976"/>
    <lineage>
        <taxon>Bacteria</taxon>
        <taxon>Pseudomonadati</taxon>
        <taxon>Spirochaetota</taxon>
        <taxon>Spirochaetia</taxon>
        <taxon>Leptospirales</taxon>
        <taxon>Leptospiraceae</taxon>
        <taxon>Leptospira</taxon>
    </lineage>
</organism>
<reference evidence="2" key="1">
    <citation type="journal article" date="2019" name="PLoS Negl. Trop. Dis.">
        <title>Revisiting the worldwide diversity of Leptospira species in the environment.</title>
        <authorList>
            <person name="Vincent A.T."/>
            <person name="Schiettekatte O."/>
            <person name="Bourhy P."/>
            <person name="Veyrier F.J."/>
            <person name="Picardeau M."/>
        </authorList>
    </citation>
    <scope>NUCLEOTIDE SEQUENCE [LARGE SCALE GENOMIC DNA]</scope>
    <source>
        <strain evidence="2">201800301</strain>
    </source>
</reference>
<evidence type="ECO:0000313" key="3">
    <source>
        <dbReference type="Proteomes" id="UP000298097"/>
    </source>
</evidence>
<gene>
    <name evidence="2" type="ORF">EHO65_08865</name>
</gene>
<keyword evidence="1" id="KW-1133">Transmembrane helix</keyword>
<evidence type="ECO:0000313" key="2">
    <source>
        <dbReference type="EMBL" id="TGK41520.1"/>
    </source>
</evidence>
<feature type="transmembrane region" description="Helical" evidence="1">
    <location>
        <begin position="48"/>
        <end position="71"/>
    </location>
</feature>
<evidence type="ECO:0000256" key="1">
    <source>
        <dbReference type="SAM" id="Phobius"/>
    </source>
</evidence>
<accession>A0A4R9H7C1</accession>